<dbReference type="PANTHER" id="PTHR43259:SF1">
    <property type="entry name" value="N-ACETYLTRANSFERASE DOMAIN-CONTAINING PROTEIN"/>
    <property type="match status" value="1"/>
</dbReference>
<feature type="domain" description="N-acetyltransferase" evidence="1">
    <location>
        <begin position="17"/>
        <end position="154"/>
    </location>
</feature>
<organism evidence="2 3">
    <name type="scientific">Bacillus daqingensis</name>
    <dbReference type="NCBI Taxonomy" id="872396"/>
    <lineage>
        <taxon>Bacteria</taxon>
        <taxon>Bacillati</taxon>
        <taxon>Bacillota</taxon>
        <taxon>Bacilli</taxon>
        <taxon>Bacillales</taxon>
        <taxon>Bacillaceae</taxon>
        <taxon>Bacillus</taxon>
    </lineage>
</organism>
<dbReference type="Pfam" id="PF00583">
    <property type="entry name" value="Acetyltransf_1"/>
    <property type="match status" value="1"/>
</dbReference>
<comment type="caution">
    <text evidence="2">The sequence shown here is derived from an EMBL/GenBank/DDBJ whole genome shotgun (WGS) entry which is preliminary data.</text>
</comment>
<name>A0ABV9NV33_9BACI</name>
<gene>
    <name evidence="2" type="ORF">ACFO4L_11160</name>
</gene>
<dbReference type="GO" id="GO:0016746">
    <property type="term" value="F:acyltransferase activity"/>
    <property type="evidence" value="ECO:0007669"/>
    <property type="project" value="UniProtKB-KW"/>
</dbReference>
<evidence type="ECO:0000313" key="2">
    <source>
        <dbReference type="EMBL" id="MFC4737147.1"/>
    </source>
</evidence>
<keyword evidence="3" id="KW-1185">Reference proteome</keyword>
<dbReference type="CDD" id="cd04301">
    <property type="entry name" value="NAT_SF"/>
    <property type="match status" value="1"/>
</dbReference>
<evidence type="ECO:0000313" key="3">
    <source>
        <dbReference type="Proteomes" id="UP001595896"/>
    </source>
</evidence>
<keyword evidence="2" id="KW-0012">Acyltransferase</keyword>
<keyword evidence="2" id="KW-0808">Transferase</keyword>
<dbReference type="EMBL" id="JBHSGK010000013">
    <property type="protein sequence ID" value="MFC4737147.1"/>
    <property type="molecule type" value="Genomic_DNA"/>
</dbReference>
<dbReference type="InterPro" id="IPR016181">
    <property type="entry name" value="Acyl_CoA_acyltransferase"/>
</dbReference>
<dbReference type="PROSITE" id="PS51186">
    <property type="entry name" value="GNAT"/>
    <property type="match status" value="1"/>
</dbReference>
<dbReference type="InterPro" id="IPR000182">
    <property type="entry name" value="GNAT_dom"/>
</dbReference>
<protein>
    <submittedName>
        <fullName evidence="2">GNAT family N-acetyltransferase</fullName>
        <ecNumber evidence="2">2.3.-.-</ecNumber>
    </submittedName>
</protein>
<dbReference type="RefSeq" id="WP_377909752.1">
    <property type="nucleotide sequence ID" value="NZ_JBHSGK010000013.1"/>
</dbReference>
<dbReference type="EC" id="2.3.-.-" evidence="2"/>
<evidence type="ECO:0000259" key="1">
    <source>
        <dbReference type="PROSITE" id="PS51186"/>
    </source>
</evidence>
<dbReference type="PANTHER" id="PTHR43259">
    <property type="entry name" value="SPT10P"/>
    <property type="match status" value="1"/>
</dbReference>
<proteinExistence type="predicted"/>
<reference evidence="3" key="1">
    <citation type="journal article" date="2019" name="Int. J. Syst. Evol. Microbiol.">
        <title>The Global Catalogue of Microorganisms (GCM) 10K type strain sequencing project: providing services to taxonomists for standard genome sequencing and annotation.</title>
        <authorList>
            <consortium name="The Broad Institute Genomics Platform"/>
            <consortium name="The Broad Institute Genome Sequencing Center for Infectious Disease"/>
            <person name="Wu L."/>
            <person name="Ma J."/>
        </authorList>
    </citation>
    <scope>NUCLEOTIDE SEQUENCE [LARGE SCALE GENOMIC DNA]</scope>
    <source>
        <strain evidence="3">JCM 12165</strain>
    </source>
</reference>
<dbReference type="InterPro" id="IPR052829">
    <property type="entry name" value="N-acetyltransferase_domain"/>
</dbReference>
<dbReference type="Gene3D" id="3.40.630.30">
    <property type="match status" value="1"/>
</dbReference>
<accession>A0ABV9NV33</accession>
<sequence length="154" mass="17629">MKLIPMTEAYFRTYLQTALRLYAAEKVKAGNWREEDAEANAKESYEQLLPDGVYSDGHYLYEAVVDGNTIGMIWFATQENSKGFIYDVLIDEAFRGRGYGSLLLQEAEREARRIGITVFGLHVFAHNKRAVQLYQSAGYELTNIIMEKKLEGEE</sequence>
<dbReference type="SUPFAM" id="SSF55729">
    <property type="entry name" value="Acyl-CoA N-acyltransferases (Nat)"/>
    <property type="match status" value="1"/>
</dbReference>
<dbReference type="Proteomes" id="UP001595896">
    <property type="component" value="Unassembled WGS sequence"/>
</dbReference>